<name>A0A0A2MA68_9FLAO</name>
<dbReference type="PANTHER" id="PTHR46333:SF2">
    <property type="entry name" value="CYTOKINESIS PROTEIN 3"/>
    <property type="match status" value="1"/>
</dbReference>
<feature type="signal peptide" evidence="1">
    <location>
        <begin position="1"/>
        <end position="20"/>
    </location>
</feature>
<accession>A0A0A2MA68</accession>
<dbReference type="EMBL" id="JRLX01000001">
    <property type="protein sequence ID" value="KGO88546.1"/>
    <property type="molecule type" value="Genomic_DNA"/>
</dbReference>
<dbReference type="InterPro" id="IPR002931">
    <property type="entry name" value="Transglutaminase-like"/>
</dbReference>
<dbReference type="STRING" id="1121895.GCA_000378485_00438"/>
<sequence>MKLKFIISFLSLFCATIVYSQPETSQNYAAIDSAAAKIIYKNDLKLLSVNLTSKYNNDMDKARSIFYWITQNIAYDYKFINKEKNLKFPDCKKGDDCTALYVKWEDNYLHEVITSGKSICEGYSRLFKRLCDYAGIHGSVVSGYTKYKPSQIGSTGPLNHAWNAVVIDNNYYFLDVTWASGYCGRHEKDKLKPFVKKFSNYYWLTPVDKLSRNHFPKDSVWYAILNIKLQKKNTKKHLT</sequence>
<dbReference type="InterPro" id="IPR007562">
    <property type="entry name" value="Transglutaminase-like_domain"/>
</dbReference>
<reference evidence="3 4" key="1">
    <citation type="submission" date="2013-09" db="EMBL/GenBank/DDBJ databases">
        <authorList>
            <person name="Zeng Z."/>
            <person name="Chen C."/>
        </authorList>
    </citation>
    <scope>NUCLEOTIDE SEQUENCE [LARGE SCALE GENOMIC DNA]</scope>
    <source>
        <strain evidence="3 4">WB 3.3-2</strain>
    </source>
</reference>
<organism evidence="3 4">
    <name type="scientific">Flavobacterium rivuli WB 3.3-2 = DSM 21788</name>
    <dbReference type="NCBI Taxonomy" id="1121895"/>
    <lineage>
        <taxon>Bacteria</taxon>
        <taxon>Pseudomonadati</taxon>
        <taxon>Bacteroidota</taxon>
        <taxon>Flavobacteriia</taxon>
        <taxon>Flavobacteriales</taxon>
        <taxon>Flavobacteriaceae</taxon>
        <taxon>Flavobacterium</taxon>
    </lineage>
</organism>
<dbReference type="GO" id="GO:0005737">
    <property type="term" value="C:cytoplasm"/>
    <property type="evidence" value="ECO:0007669"/>
    <property type="project" value="TreeGrafter"/>
</dbReference>
<feature type="chain" id="PRO_5001991875" description="Transglutaminase-like domain-containing protein" evidence="1">
    <location>
        <begin position="21"/>
        <end position="239"/>
    </location>
</feature>
<dbReference type="Gene3D" id="3.10.620.30">
    <property type="match status" value="1"/>
</dbReference>
<gene>
    <name evidence="3" type="ORF">Q765_01160</name>
</gene>
<proteinExistence type="predicted"/>
<dbReference type="SMART" id="SM00460">
    <property type="entry name" value="TGc"/>
    <property type="match status" value="1"/>
</dbReference>
<evidence type="ECO:0000313" key="4">
    <source>
        <dbReference type="Proteomes" id="UP000030152"/>
    </source>
</evidence>
<dbReference type="PANTHER" id="PTHR46333">
    <property type="entry name" value="CYTOKINESIS PROTEIN 3"/>
    <property type="match status" value="1"/>
</dbReference>
<dbReference type="Pfam" id="PF04473">
    <property type="entry name" value="DUF553"/>
    <property type="match status" value="1"/>
</dbReference>
<evidence type="ECO:0000259" key="2">
    <source>
        <dbReference type="SMART" id="SM00460"/>
    </source>
</evidence>
<feature type="domain" description="Transglutaminase-like" evidence="2">
    <location>
        <begin position="112"/>
        <end position="178"/>
    </location>
</feature>
<dbReference type="SUPFAM" id="SSF54001">
    <property type="entry name" value="Cysteine proteinases"/>
    <property type="match status" value="1"/>
</dbReference>
<keyword evidence="4" id="KW-1185">Reference proteome</keyword>
<protein>
    <recommendedName>
        <fullName evidence="2">Transglutaminase-like domain-containing protein</fullName>
    </recommendedName>
</protein>
<dbReference type="InterPro" id="IPR038765">
    <property type="entry name" value="Papain-like_cys_pep_sf"/>
</dbReference>
<dbReference type="eggNOG" id="COG5279">
    <property type="taxonomic scope" value="Bacteria"/>
</dbReference>
<dbReference type="RefSeq" id="WP_035641786.1">
    <property type="nucleotide sequence ID" value="NZ_JRLX01000001.1"/>
</dbReference>
<comment type="caution">
    <text evidence="3">The sequence shown here is derived from an EMBL/GenBank/DDBJ whole genome shotgun (WGS) entry which is preliminary data.</text>
</comment>
<dbReference type="AlphaFoldDB" id="A0A0A2MA68"/>
<dbReference type="InterPro" id="IPR052557">
    <property type="entry name" value="CAP/Cytokinesis_protein"/>
</dbReference>
<keyword evidence="1" id="KW-0732">Signal</keyword>
<evidence type="ECO:0000313" key="3">
    <source>
        <dbReference type="EMBL" id="KGO88546.1"/>
    </source>
</evidence>
<evidence type="ECO:0000256" key="1">
    <source>
        <dbReference type="SAM" id="SignalP"/>
    </source>
</evidence>
<dbReference type="OrthoDB" id="9788327at2"/>
<dbReference type="Proteomes" id="UP000030152">
    <property type="component" value="Unassembled WGS sequence"/>
</dbReference>